<feature type="domain" description="EamA" evidence="3">
    <location>
        <begin position="50"/>
        <end position="168"/>
    </location>
</feature>
<gene>
    <name evidence="4" type="ORF">HLUCCA11_16940</name>
</gene>
<feature type="transmembrane region" description="Helical" evidence="2">
    <location>
        <begin position="313"/>
        <end position="331"/>
    </location>
</feature>
<dbReference type="PANTHER" id="PTHR22911">
    <property type="entry name" value="ACYL-MALONYL CONDENSING ENZYME-RELATED"/>
    <property type="match status" value="1"/>
</dbReference>
<dbReference type="Gene3D" id="1.10.3730.20">
    <property type="match status" value="2"/>
</dbReference>
<accession>A0A0P7YTJ7</accession>
<evidence type="ECO:0000256" key="1">
    <source>
        <dbReference type="ARBA" id="ARBA00007362"/>
    </source>
</evidence>
<feature type="domain" description="EamA" evidence="3">
    <location>
        <begin position="183"/>
        <end position="330"/>
    </location>
</feature>
<evidence type="ECO:0000313" key="5">
    <source>
        <dbReference type="Proteomes" id="UP000050465"/>
    </source>
</evidence>
<keyword evidence="2" id="KW-0812">Transmembrane</keyword>
<feature type="transmembrane region" description="Helical" evidence="2">
    <location>
        <begin position="57"/>
        <end position="80"/>
    </location>
</feature>
<dbReference type="Pfam" id="PF00892">
    <property type="entry name" value="EamA"/>
    <property type="match status" value="2"/>
</dbReference>
<protein>
    <submittedName>
        <fullName evidence="4">Putative permease</fullName>
    </submittedName>
</protein>
<feature type="transmembrane region" description="Helical" evidence="2">
    <location>
        <begin position="154"/>
        <end position="177"/>
    </location>
</feature>
<evidence type="ECO:0000259" key="3">
    <source>
        <dbReference type="Pfam" id="PF00892"/>
    </source>
</evidence>
<reference evidence="4 5" key="1">
    <citation type="submission" date="2015-09" db="EMBL/GenBank/DDBJ databases">
        <title>Identification and resolution of microdiversity through metagenomic sequencing of parallel consortia.</title>
        <authorList>
            <person name="Nelson W.C."/>
            <person name="Romine M.F."/>
            <person name="Lindemann S.R."/>
        </authorList>
    </citation>
    <scope>NUCLEOTIDE SEQUENCE [LARGE SCALE GENOMIC DNA]</scope>
    <source>
        <strain evidence="4">Ana</strain>
    </source>
</reference>
<dbReference type="GO" id="GO:0016020">
    <property type="term" value="C:membrane"/>
    <property type="evidence" value="ECO:0007669"/>
    <property type="project" value="InterPro"/>
</dbReference>
<feature type="transmembrane region" description="Helical" evidence="2">
    <location>
        <begin position="254"/>
        <end position="275"/>
    </location>
</feature>
<proteinExistence type="inferred from homology"/>
<dbReference type="STRING" id="1666911.HLUCCA11_16940"/>
<feature type="transmembrane region" description="Helical" evidence="2">
    <location>
        <begin position="287"/>
        <end position="307"/>
    </location>
</feature>
<sequence length="337" mass="35277">MSRPPSQTNLVLGIVLVLLSAVGLAAQNIISRLFFVSGSLFGQITLGGWIAPQPSTIVMLLALRMGGMALLLAAVLPVLYPHTQAAIRQLPKHPKLIAYIVGSGLCLTVGLISLYVALSQVAAGIAIATFFIYPAITLLLAWPFLHQRPRRYQLSLMLVILLGVVLTTASPTSAAAVSVNPTLGILSALCAGLSFGIYGIFAELVLQVPKATLPSASAQTLHPVPFSLLTFVVVSSLSAFMLLFMPPVSITAAAWPPVLAATVASSVITVVAYVLNNSGIRYIGASLTALVSTTTPALTALFAVWTLQETLQLPQLLGIGLVTIGVATLSLKAKQHR</sequence>
<dbReference type="InterPro" id="IPR000620">
    <property type="entry name" value="EamA_dom"/>
</dbReference>
<feature type="transmembrane region" description="Helical" evidence="2">
    <location>
        <begin position="96"/>
        <end position="116"/>
    </location>
</feature>
<feature type="transmembrane region" description="Helical" evidence="2">
    <location>
        <begin position="226"/>
        <end position="248"/>
    </location>
</feature>
<keyword evidence="2" id="KW-0472">Membrane</keyword>
<evidence type="ECO:0000256" key="2">
    <source>
        <dbReference type="SAM" id="Phobius"/>
    </source>
</evidence>
<comment type="caution">
    <text evidence="4">The sequence shown here is derived from an EMBL/GenBank/DDBJ whole genome shotgun (WGS) entry which is preliminary data.</text>
</comment>
<feature type="transmembrane region" description="Helical" evidence="2">
    <location>
        <begin position="33"/>
        <end position="51"/>
    </location>
</feature>
<dbReference type="InterPro" id="IPR037185">
    <property type="entry name" value="EmrE-like"/>
</dbReference>
<name>A0A0P7YTJ7_9CYAN</name>
<feature type="transmembrane region" description="Helical" evidence="2">
    <location>
        <begin position="122"/>
        <end position="142"/>
    </location>
</feature>
<dbReference type="EMBL" id="LJZR01000026">
    <property type="protein sequence ID" value="KPQ33840.1"/>
    <property type="molecule type" value="Genomic_DNA"/>
</dbReference>
<organism evidence="4 5">
    <name type="scientific">Phormidesmis priestleyi Ana</name>
    <dbReference type="NCBI Taxonomy" id="1666911"/>
    <lineage>
        <taxon>Bacteria</taxon>
        <taxon>Bacillati</taxon>
        <taxon>Cyanobacteriota</taxon>
        <taxon>Cyanophyceae</taxon>
        <taxon>Leptolyngbyales</taxon>
        <taxon>Leptolyngbyaceae</taxon>
        <taxon>Phormidesmis</taxon>
    </lineage>
</organism>
<dbReference type="AlphaFoldDB" id="A0A0P7YTJ7"/>
<dbReference type="PANTHER" id="PTHR22911:SF137">
    <property type="entry name" value="SOLUTE CARRIER FAMILY 35 MEMBER G2-RELATED"/>
    <property type="match status" value="1"/>
</dbReference>
<dbReference type="Proteomes" id="UP000050465">
    <property type="component" value="Unassembled WGS sequence"/>
</dbReference>
<comment type="similarity">
    <text evidence="1">Belongs to the EamA transporter family.</text>
</comment>
<feature type="transmembrane region" description="Helical" evidence="2">
    <location>
        <begin position="6"/>
        <end position="26"/>
    </location>
</feature>
<dbReference type="SUPFAM" id="SSF103481">
    <property type="entry name" value="Multidrug resistance efflux transporter EmrE"/>
    <property type="match status" value="2"/>
</dbReference>
<keyword evidence="2" id="KW-1133">Transmembrane helix</keyword>
<evidence type="ECO:0000313" key="4">
    <source>
        <dbReference type="EMBL" id="KPQ33840.1"/>
    </source>
</evidence>
<feature type="transmembrane region" description="Helical" evidence="2">
    <location>
        <begin position="183"/>
        <end position="206"/>
    </location>
</feature>